<organism evidence="1 2">
    <name type="scientific">Lysobacter stagni</name>
    <dbReference type="NCBI Taxonomy" id="3045172"/>
    <lineage>
        <taxon>Bacteria</taxon>
        <taxon>Pseudomonadati</taxon>
        <taxon>Pseudomonadota</taxon>
        <taxon>Gammaproteobacteria</taxon>
        <taxon>Lysobacterales</taxon>
        <taxon>Lysobacteraceae</taxon>
        <taxon>Lysobacter</taxon>
    </lineage>
</organism>
<keyword evidence="2" id="KW-1185">Reference proteome</keyword>
<reference evidence="1 2" key="1">
    <citation type="submission" date="2023-05" db="EMBL/GenBank/DDBJ databases">
        <title>Lysobacter sp. strain LF1 Genome sequencing and assembly.</title>
        <authorList>
            <person name="Jung Y."/>
        </authorList>
    </citation>
    <scope>NUCLEOTIDE SEQUENCE [LARGE SCALE GENOMIC DNA]</scope>
    <source>
        <strain evidence="1 2">LF1</strain>
    </source>
</reference>
<proteinExistence type="predicted"/>
<dbReference type="RefSeq" id="WP_283211855.1">
    <property type="nucleotide sequence ID" value="NZ_JASGBI010000001.1"/>
</dbReference>
<sequence length="71" mass="8301">MQKSRDELASDLFAMRASIPLWRKSLSEDELMSVYRDQAHRVLSWAGDEDRQWVTTQLNAVVPWKALVRPD</sequence>
<dbReference type="Proteomes" id="UP001321580">
    <property type="component" value="Unassembled WGS sequence"/>
</dbReference>
<comment type="caution">
    <text evidence="1">The sequence shown here is derived from an EMBL/GenBank/DDBJ whole genome shotgun (WGS) entry which is preliminary data.</text>
</comment>
<protein>
    <submittedName>
        <fullName evidence="1">Uncharacterized protein</fullName>
    </submittedName>
</protein>
<evidence type="ECO:0000313" key="2">
    <source>
        <dbReference type="Proteomes" id="UP001321580"/>
    </source>
</evidence>
<dbReference type="EMBL" id="JASGBI010000001">
    <property type="protein sequence ID" value="MDI9238392.1"/>
    <property type="molecule type" value="Genomic_DNA"/>
</dbReference>
<gene>
    <name evidence="1" type="ORF">QLQ15_05635</name>
</gene>
<evidence type="ECO:0000313" key="1">
    <source>
        <dbReference type="EMBL" id="MDI9238392.1"/>
    </source>
</evidence>
<accession>A0ABT6XE20</accession>
<name>A0ABT6XE20_9GAMM</name>